<evidence type="ECO:0000256" key="1">
    <source>
        <dbReference type="SAM" id="MobiDB-lite"/>
    </source>
</evidence>
<dbReference type="EMBL" id="AP023174">
    <property type="protein sequence ID" value="BCF88708.1"/>
    <property type="molecule type" value="Genomic_DNA"/>
</dbReference>
<evidence type="ECO:0000313" key="3">
    <source>
        <dbReference type="Proteomes" id="UP000510888"/>
    </source>
</evidence>
<protein>
    <submittedName>
        <fullName evidence="2">Uncharacterized protein</fullName>
    </submittedName>
</protein>
<reference evidence="2 3" key="1">
    <citation type="journal article" date="2020" name="Genes (Basel)">
        <title>Genomic Comparison of Insect Gut Symbionts from Divergent Burkholderia Subclades.</title>
        <authorList>
            <person name="Takeshita K."/>
            <person name="Kikuchi Y."/>
        </authorList>
    </citation>
    <scope>NUCLEOTIDE SEQUENCE [LARGE SCALE GENOMIC DNA]</scope>
    <source>
        <strain evidence="2 3">PGU16</strain>
    </source>
</reference>
<dbReference type="GO" id="GO:0003677">
    <property type="term" value="F:DNA binding"/>
    <property type="evidence" value="ECO:0007669"/>
    <property type="project" value="InterPro"/>
</dbReference>
<dbReference type="RefSeq" id="WP_180719698.1">
    <property type="nucleotide sequence ID" value="NZ_AP023174.1"/>
</dbReference>
<organism evidence="2 3">
    <name type="scientific">Paraburkholderia largidicola</name>
    <dbReference type="NCBI Taxonomy" id="3014751"/>
    <lineage>
        <taxon>Bacteria</taxon>
        <taxon>Pseudomonadati</taxon>
        <taxon>Pseudomonadota</taxon>
        <taxon>Betaproteobacteria</taxon>
        <taxon>Burkholderiales</taxon>
        <taxon>Burkholderiaceae</taxon>
        <taxon>Paraburkholderia</taxon>
    </lineage>
</organism>
<accession>A0A7I8BJU4</accession>
<sequence>MLTGTELGAAIARAIERKGVTKKAFADAMGVKPASVQDWIKYGRIAKNRIADLVQYFSDVAGPDYWGLEYVSTAPSVGKIAGFVQLIGRGTRTPSDLDPKDQYMELSRYAHGKQGDSPFSNVVAMIARAAMEADALGVPTEKLLAIHKILVTVTDAQKAVSVANRRIDEVVADAELPSDKEVEAALADLGLTPDRGSAKDGRSSNRRHHRKSG</sequence>
<keyword evidence="3" id="KW-1185">Reference proteome</keyword>
<dbReference type="Gene3D" id="1.10.260.40">
    <property type="entry name" value="lambda repressor-like DNA-binding domains"/>
    <property type="match status" value="1"/>
</dbReference>
<proteinExistence type="predicted"/>
<name>A0A7I8BJU4_9BURK</name>
<gene>
    <name evidence="2" type="ORF">PPGU16_17750</name>
</gene>
<dbReference type="Proteomes" id="UP000510888">
    <property type="component" value="Chromosome 1"/>
</dbReference>
<dbReference type="InterPro" id="IPR010982">
    <property type="entry name" value="Lambda_DNA-bd_dom_sf"/>
</dbReference>
<feature type="region of interest" description="Disordered" evidence="1">
    <location>
        <begin position="187"/>
        <end position="213"/>
    </location>
</feature>
<feature type="compositionally biased region" description="Basic residues" evidence="1">
    <location>
        <begin position="204"/>
        <end position="213"/>
    </location>
</feature>
<evidence type="ECO:0000313" key="2">
    <source>
        <dbReference type="EMBL" id="BCF88708.1"/>
    </source>
</evidence>
<dbReference type="AlphaFoldDB" id="A0A7I8BJU4"/>
<dbReference type="KEGG" id="plad:PPGU16_17750"/>